<proteinExistence type="predicted"/>
<name>W7DIT4_9LIST</name>
<accession>W7DIT4</accession>
<sequence>MRCEENQLFLENVKIEFNERIDSILEQGDRIYILLDISPKAELDYNDYHNIYAYSTDGKLNWQIQPRPQGDEAVYTMINFNEGKLYANDFLGRRYLVDEETGVPHAMKITK</sequence>
<dbReference type="Pfam" id="PF25857">
    <property type="entry name" value="DUF7957"/>
    <property type="match status" value="1"/>
</dbReference>
<dbReference type="EMBL" id="AODM01000005">
    <property type="protein sequence ID" value="EUJ64874.1"/>
    <property type="molecule type" value="Genomic_DNA"/>
</dbReference>
<dbReference type="RefSeq" id="WP_036062003.1">
    <property type="nucleotide sequence ID" value="NZ_AODM01000005.1"/>
</dbReference>
<protein>
    <submittedName>
        <fullName evidence="1">Uncharacterized protein</fullName>
    </submittedName>
</protein>
<gene>
    <name evidence="1" type="ORF">MCOL2_01755</name>
</gene>
<dbReference type="Proteomes" id="UP000019241">
    <property type="component" value="Unassembled WGS sequence"/>
</dbReference>
<dbReference type="PATRIC" id="fig|1265822.4.peg.359"/>
<reference evidence="1 2" key="1">
    <citation type="submission" date="2012-12" db="EMBL/GenBank/DDBJ databases">
        <title>Novel taxa of Listeriaceae from agricultural environments in the United States.</title>
        <authorList>
            <person name="den Bakker H.C."/>
            <person name="Allred A."/>
            <person name="Warchocki S."/>
            <person name="Wright E.M."/>
            <person name="Burrell A."/>
            <person name="Nightingale K.K."/>
            <person name="Kephart D."/>
            <person name="Wiedmann M."/>
        </authorList>
    </citation>
    <scope>NUCLEOTIDE SEQUENCE [LARGE SCALE GENOMIC DNA]</scope>
    <source>
        <strain evidence="1 2">FSL S10-1203</strain>
    </source>
</reference>
<comment type="caution">
    <text evidence="1">The sequence shown here is derived from an EMBL/GenBank/DDBJ whole genome shotgun (WGS) entry which is preliminary data.</text>
</comment>
<evidence type="ECO:0000313" key="1">
    <source>
        <dbReference type="EMBL" id="EUJ64874.1"/>
    </source>
</evidence>
<dbReference type="InterPro" id="IPR058263">
    <property type="entry name" value="DUF7957"/>
</dbReference>
<dbReference type="AlphaFoldDB" id="W7DIT4"/>
<evidence type="ECO:0000313" key="2">
    <source>
        <dbReference type="Proteomes" id="UP000019241"/>
    </source>
</evidence>
<organism evidence="1 2">
    <name type="scientific">Listeria fleischmannii FSL S10-1203</name>
    <dbReference type="NCBI Taxonomy" id="1265822"/>
    <lineage>
        <taxon>Bacteria</taxon>
        <taxon>Bacillati</taxon>
        <taxon>Bacillota</taxon>
        <taxon>Bacilli</taxon>
        <taxon>Bacillales</taxon>
        <taxon>Listeriaceae</taxon>
        <taxon>Listeria</taxon>
    </lineage>
</organism>